<feature type="compositionally biased region" description="Polar residues" evidence="1">
    <location>
        <begin position="718"/>
        <end position="737"/>
    </location>
</feature>
<feature type="transmembrane region" description="Helical" evidence="2">
    <location>
        <begin position="1538"/>
        <end position="1566"/>
    </location>
</feature>
<name>A0A0F7UCV2_NEOCL</name>
<feature type="compositionally biased region" description="Basic and acidic residues" evidence="1">
    <location>
        <begin position="1335"/>
        <end position="1370"/>
    </location>
</feature>
<feature type="compositionally biased region" description="Gly residues" evidence="1">
    <location>
        <begin position="1278"/>
        <end position="1287"/>
    </location>
</feature>
<feature type="compositionally biased region" description="Basic residues" evidence="1">
    <location>
        <begin position="2185"/>
        <end position="2195"/>
    </location>
</feature>
<sequence>MSESTDSLDDGRNSVPPERVRFRGQNQVAELLIVQSSLGNGGRGVSCPSGRASALPQGQYKISSLRVFRRYLHSAVILLVVGLSLLPVQSVVQVTSTSKPSLNDGGSAAELGRISNQLQAIPTNQMWAGEASSRSLQTTEEGTQARNGVIDASPVRQGFPVIGIDTLPHGKHRQKPRKLKCSAGPFILNLWASDSPVEVGEVRTKAAEHRGRDGGFQKLSAHENDEAAEGCTLSGSWWTHATPERHFLSIGPENGDDMWGSGLSIEFRDAGRRARACCRDFGETAASPRELQQTANDEQEVPGGYRPSGGLLTIAQSVCAAAKAQSVWEKPGLLLSLSKSVLSHGSSLREALPSAIFQNREREMPTVRRAGFALLDWVVAPPRGLASFSCAAEDYRQRRGVRDAAGIRLVSRVPLSAPSIQAESSEGPPSSPSAAVHALRALSTPVTLSGESEKGSAASDSSTAPDPESLSFSPSPVSAPHSSPPSDGLETGIAPAMKIYSGALAAYLVPLVSGCVLLIVVPFILLVSCGVCCCSDQDDGEGRACALACLCKPCVRIWCHPYRSASSGGHLASFHRPDQSFTIRIATSDGSGTLHEDDARSSQPPHPVYREGRTSICSFSQREDGAVEQGGYPALWAPRPAVRITGLIVLVLTFLGVVLCILLTFIFSVQLRQAVDDTECAATEFFVQLVHGSSVDVIHLVPSNGPSSLQPDSPPPGSQENQPSFIDTAESSSQPASTGGARDLLSWLPPKSQVPGLYTIPSDPRFRSVPSLSPLTSNAAPEGESAEGGAVRPPFLSDHFLEDVTSLVADDVGEGSDARMLVRYAASLFRRNERAATGWGLGPTGEALLGTRKSWQEKSENGKAPSREEQLDIESPEEFGKAEGMQSRQLSSSFVSRYVPSWLLSSGVPVPAFSEGEREHEMTRDMHLLPAGGALAVHGNTASSRLSSEPPLSFSGSSRRLSAASALQHQENGHDREKVRKGPPQGQHWMTELLRKLLRWGGLFRRGRKKKRTQGGKVKTVGDAPALTINSELIQSAGYGAQLPEGTANARQHTPGASDAPTESPGHPVPSRDAVGSSPSTSDTTSTAPPSLGGRELETHSQPQLENGQPDLRTQDGVNARDTVSAPFRAASSSGWEPAGLHPSGTADAVDDGVGSSRPRTFVLSDEGMPLEPERSPVESLEAGRSLRVPAETPSADTREGRLKAGADAGGSPLAPAYSNAVEAASTGAGGDAAPSAPLPSEASDRTRPATSHSSEKAHAPAEPGGASSPTKSAGGPLSFGGKGVEGSGMREPPAGPVNLVAAVRELAAKLPGAGQQTRASEKHEKGVIPVEPLHGSRDGFGDPLKDMRGNSRSDGGHQEAREGNWRQDGEEPGQEGEFAGLKPALSILMRVRDLSDGRSPHGLQQVLLDAATSGLDADTQIEILHEHLRNAHNMLTDAENSNPGPAGEGFHRNLASVVASPTFELIISRLSLLREQVRELKEHSQAAILAVKDLSSRIHDIMGGYAFGKFDDAVEEGSDRVQGGILSLDTIKTPVTVVLYVLAGLTGCLLGIMIVYLAFLCCWWRPGTSKFSTVPSLVFWPIALLLAVFGFIVGGALLVVAVVQVDACLFISREVQHPGVLEALAVSCGSQSGNLEDVGNAAAIAKACFANTSDEAPVERNLTQALGLQDVSTSVGEFEQYLRRFDSVDLQMLDRLLFGTSLAHAVLQDTAWVFFLNSYALSSQGSSSRTNTYLPVLYSGLQDKARTFHSPFDVPTARLVGPPGLTREDLLTLPPSGAAASGFLQYINSELKRLQAKRSRANEGDSTPAASTEAERAPGASASAPQTPMLPASSDFSDKSVGGEFLLYGLLDVEEYIQPFYFEALHRGETGRDTRYRIDDFFSVDAPEIRAEIARLKPDPEERIKYENALWLAALKQRLRTGGAQSGGHSTPPDSGPEAEASEVRDDAQTHATSPSSPTATANAAKPPNPLPLPFRCSEKKRLSGQELERARTQEVNRTKRLREGLDGSDPSVWKDEAQAEGAPRILLPYGRKWRRCDYDQWTDLVESQEPVDLLSQTQALYDRVHNARKLVERTVVVPVVDTLERTRRLLSKMDCTPVYQSFQMVQERACYESAESAALIGVCYQFLGFAALVLFLILFCAWQTLMSNRRRRKRWGTRDGSMPPLCEGTISSHRDASGDGSRRYKRLWVRRTRGGGPANSENASGTTAVTVDPEGSSQYLKGTPASSSLKRGTSGWKRSIQDGGKKTRIEEAATEHETCTSQPGHASSHCAKRISTLLPISGEQEARVDGSMWAFFENEKDP</sequence>
<feature type="region of interest" description="Disordered" evidence="1">
    <location>
        <begin position="769"/>
        <end position="790"/>
    </location>
</feature>
<feature type="compositionally biased region" description="Low complexity" evidence="1">
    <location>
        <begin position="946"/>
        <end position="967"/>
    </location>
</feature>
<accession>A0A0F7UCV2</accession>
<feature type="transmembrane region" description="Helical" evidence="2">
    <location>
        <begin position="504"/>
        <end position="527"/>
    </location>
</feature>
<feature type="compositionally biased region" description="Basic and acidic residues" evidence="1">
    <location>
        <begin position="971"/>
        <end position="980"/>
    </location>
</feature>
<feature type="transmembrane region" description="Helical" evidence="2">
    <location>
        <begin position="1578"/>
        <end position="1604"/>
    </location>
</feature>
<feature type="compositionally biased region" description="Basic and acidic residues" evidence="1">
    <location>
        <begin position="1978"/>
        <end position="2007"/>
    </location>
</feature>
<feature type="compositionally biased region" description="Basic and acidic residues" evidence="1">
    <location>
        <begin position="1243"/>
        <end position="1260"/>
    </location>
</feature>
<feature type="transmembrane region" description="Helical" evidence="2">
    <location>
        <begin position="644"/>
        <end position="667"/>
    </location>
</feature>
<feature type="region of interest" description="Disordered" evidence="1">
    <location>
        <begin position="2154"/>
        <end position="2249"/>
    </location>
</feature>
<feature type="compositionally biased region" description="Basic and acidic residues" evidence="1">
    <location>
        <begin position="2174"/>
        <end position="2184"/>
    </location>
</feature>
<organism evidence="3">
    <name type="scientific">Neospora caninum (strain Liverpool)</name>
    <dbReference type="NCBI Taxonomy" id="572307"/>
    <lineage>
        <taxon>Eukaryota</taxon>
        <taxon>Sar</taxon>
        <taxon>Alveolata</taxon>
        <taxon>Apicomplexa</taxon>
        <taxon>Conoidasida</taxon>
        <taxon>Coccidia</taxon>
        <taxon>Eucoccidiorida</taxon>
        <taxon>Eimeriorina</taxon>
        <taxon>Sarcocystidae</taxon>
        <taxon>Neospora</taxon>
    </lineage>
</organism>
<feature type="region of interest" description="Disordered" evidence="1">
    <location>
        <begin position="1798"/>
        <end position="1836"/>
    </location>
</feature>
<feature type="region of interest" description="Disordered" evidence="1">
    <location>
        <begin position="591"/>
        <end position="610"/>
    </location>
</feature>
<proteinExistence type="predicted"/>
<feature type="region of interest" description="Disordered" evidence="1">
    <location>
        <begin position="701"/>
        <end position="745"/>
    </location>
</feature>
<feature type="compositionally biased region" description="Polar residues" evidence="1">
    <location>
        <begin position="2201"/>
        <end position="2233"/>
    </location>
</feature>
<feature type="compositionally biased region" description="Low complexity" evidence="1">
    <location>
        <begin position="1953"/>
        <end position="1967"/>
    </location>
</feature>
<gene>
    <name evidence="3" type="ORF">BN1204_034940</name>
</gene>
<keyword evidence="2" id="KW-0472">Membrane</keyword>
<feature type="compositionally biased region" description="Low complexity" evidence="1">
    <location>
        <begin position="1233"/>
        <end position="1242"/>
    </location>
</feature>
<feature type="region of interest" description="Disordered" evidence="1">
    <location>
        <begin position="1922"/>
        <end position="2015"/>
    </location>
</feature>
<keyword evidence="2" id="KW-1133">Transmembrane helix</keyword>
<evidence type="ECO:0000313" key="3">
    <source>
        <dbReference type="EMBL" id="CEL67703.1"/>
    </source>
</evidence>
<keyword evidence="2" id="KW-0812">Transmembrane</keyword>
<feature type="region of interest" description="Disordered" evidence="1">
    <location>
        <begin position="1312"/>
        <end position="1378"/>
    </location>
</feature>
<feature type="region of interest" description="Disordered" evidence="1">
    <location>
        <begin position="1045"/>
        <end position="1297"/>
    </location>
</feature>
<feature type="compositionally biased region" description="Low complexity" evidence="1">
    <location>
        <begin position="779"/>
        <end position="790"/>
    </location>
</feature>
<evidence type="ECO:0000256" key="1">
    <source>
        <dbReference type="SAM" id="MobiDB-lite"/>
    </source>
</evidence>
<feature type="transmembrane region" description="Helical" evidence="2">
    <location>
        <begin position="2128"/>
        <end position="2147"/>
    </location>
</feature>
<dbReference type="EMBL" id="LN714483">
    <property type="protein sequence ID" value="CEL67703.1"/>
    <property type="molecule type" value="Genomic_DNA"/>
</dbReference>
<protein>
    <submittedName>
        <fullName evidence="3">EF-hand domain-containing protein 1, related</fullName>
    </submittedName>
</protein>
<evidence type="ECO:0000256" key="2">
    <source>
        <dbReference type="SAM" id="Phobius"/>
    </source>
</evidence>
<feature type="region of interest" description="Disordered" evidence="1">
    <location>
        <begin position="446"/>
        <end position="488"/>
    </location>
</feature>
<feature type="compositionally biased region" description="Basic and acidic residues" evidence="1">
    <location>
        <begin position="854"/>
        <end position="870"/>
    </location>
</feature>
<feature type="region of interest" description="Disordered" evidence="1">
    <location>
        <begin position="854"/>
        <end position="886"/>
    </location>
</feature>
<feature type="compositionally biased region" description="Low complexity" evidence="1">
    <location>
        <begin position="456"/>
        <end position="486"/>
    </location>
</feature>
<feature type="region of interest" description="Disordered" evidence="1">
    <location>
        <begin position="940"/>
        <end position="988"/>
    </location>
</feature>
<feature type="region of interest" description="Disordered" evidence="1">
    <location>
        <begin position="1"/>
        <end position="20"/>
    </location>
</feature>
<reference evidence="3" key="1">
    <citation type="journal article" date="2015" name="PLoS ONE">
        <title>Comprehensive Evaluation of Toxoplasma gondii VEG and Neospora caninum LIV Genomes with Tachyzoite Stage Transcriptome and Proteome Defines Novel Transcript Features.</title>
        <authorList>
            <person name="Ramaprasad A."/>
            <person name="Mourier T."/>
            <person name="Naeem R."/>
            <person name="Malas T.B."/>
            <person name="Moussa E."/>
            <person name="Panigrahi A."/>
            <person name="Vermont S.J."/>
            <person name="Otto T.D."/>
            <person name="Wastling J."/>
            <person name="Pain A."/>
        </authorList>
    </citation>
    <scope>NUCLEOTIDE SEQUENCE</scope>
    <source>
        <strain evidence="3">Liverpool</strain>
    </source>
</reference>
<feature type="compositionally biased region" description="Low complexity" evidence="1">
    <location>
        <begin position="1077"/>
        <end position="1091"/>
    </location>
</feature>